<evidence type="ECO:0000313" key="2">
    <source>
        <dbReference type="Proteomes" id="UP000799118"/>
    </source>
</evidence>
<proteinExistence type="predicted"/>
<accession>A0A6A4H9E1</accession>
<evidence type="ECO:0000313" key="1">
    <source>
        <dbReference type="EMBL" id="KAE9394879.1"/>
    </source>
</evidence>
<dbReference type="OrthoDB" id="3337671at2759"/>
<dbReference type="EMBL" id="ML769541">
    <property type="protein sequence ID" value="KAE9394879.1"/>
    <property type="molecule type" value="Genomic_DNA"/>
</dbReference>
<dbReference type="Proteomes" id="UP000799118">
    <property type="component" value="Unassembled WGS sequence"/>
</dbReference>
<gene>
    <name evidence="1" type="ORF">BT96DRAFT_169077</name>
</gene>
<name>A0A6A4H9E1_9AGAR</name>
<organism evidence="1 2">
    <name type="scientific">Gymnopus androsaceus JB14</name>
    <dbReference type="NCBI Taxonomy" id="1447944"/>
    <lineage>
        <taxon>Eukaryota</taxon>
        <taxon>Fungi</taxon>
        <taxon>Dikarya</taxon>
        <taxon>Basidiomycota</taxon>
        <taxon>Agaricomycotina</taxon>
        <taxon>Agaricomycetes</taxon>
        <taxon>Agaricomycetidae</taxon>
        <taxon>Agaricales</taxon>
        <taxon>Marasmiineae</taxon>
        <taxon>Omphalotaceae</taxon>
        <taxon>Gymnopus</taxon>
    </lineage>
</organism>
<sequence length="154" mass="16502">MARAKGNYEDLVRLAVTELRVQTTVLSITLFPTQGFSSTTYSVELGDQTSIVVQVRPSDRPLALSNLDVARSTFGSLVPLGSFLTSNEDQDLLLYSMSQIPGRSLDSYLHEAATIPVIASSLGTILAKAIVPDTEVSELISSLGGEGSPRTRRS</sequence>
<protein>
    <recommendedName>
        <fullName evidence="3">Aminoglycoside phosphotransferase domain-containing protein</fullName>
    </recommendedName>
</protein>
<keyword evidence="2" id="KW-1185">Reference proteome</keyword>
<reference evidence="1" key="1">
    <citation type="journal article" date="2019" name="Environ. Microbiol.">
        <title>Fungal ecological strategies reflected in gene transcription - a case study of two litter decomposers.</title>
        <authorList>
            <person name="Barbi F."/>
            <person name="Kohler A."/>
            <person name="Barry K."/>
            <person name="Baskaran P."/>
            <person name="Daum C."/>
            <person name="Fauchery L."/>
            <person name="Ihrmark K."/>
            <person name="Kuo A."/>
            <person name="LaButti K."/>
            <person name="Lipzen A."/>
            <person name="Morin E."/>
            <person name="Grigoriev I.V."/>
            <person name="Henrissat B."/>
            <person name="Lindahl B."/>
            <person name="Martin F."/>
        </authorList>
    </citation>
    <scope>NUCLEOTIDE SEQUENCE</scope>
    <source>
        <strain evidence="1">JB14</strain>
    </source>
</reference>
<evidence type="ECO:0008006" key="3">
    <source>
        <dbReference type="Google" id="ProtNLM"/>
    </source>
</evidence>
<dbReference type="AlphaFoldDB" id="A0A6A4H9E1"/>